<dbReference type="InterPro" id="IPR047216">
    <property type="entry name" value="Endonuclease_DUF559_bact"/>
</dbReference>
<feature type="region of interest" description="Disordered" evidence="1">
    <location>
        <begin position="1"/>
        <end position="29"/>
    </location>
</feature>
<reference evidence="3 4" key="1">
    <citation type="submission" date="2020-12" db="EMBL/GenBank/DDBJ databases">
        <title>Sphingomonas sp.</title>
        <authorList>
            <person name="Kim M.K."/>
        </authorList>
    </citation>
    <scope>NUCLEOTIDE SEQUENCE [LARGE SCALE GENOMIC DNA]</scope>
    <source>
        <strain evidence="3 4">BT552</strain>
    </source>
</reference>
<comment type="caution">
    <text evidence="3">The sequence shown here is derived from an EMBL/GenBank/DDBJ whole genome shotgun (WGS) entry which is preliminary data.</text>
</comment>
<evidence type="ECO:0000313" key="4">
    <source>
        <dbReference type="Proteomes" id="UP000763641"/>
    </source>
</evidence>
<dbReference type="PANTHER" id="PTHR38590">
    <property type="entry name" value="BLL0828 PROTEIN"/>
    <property type="match status" value="1"/>
</dbReference>
<protein>
    <submittedName>
        <fullName evidence="3">Endonuclease domain-containing protein</fullName>
    </submittedName>
</protein>
<organism evidence="3 4">
    <name type="scientific">Sphingomonas longa</name>
    <dbReference type="NCBI Taxonomy" id="2778730"/>
    <lineage>
        <taxon>Bacteria</taxon>
        <taxon>Pseudomonadati</taxon>
        <taxon>Pseudomonadota</taxon>
        <taxon>Alphaproteobacteria</taxon>
        <taxon>Sphingomonadales</taxon>
        <taxon>Sphingomonadaceae</taxon>
        <taxon>Sphingomonas</taxon>
    </lineage>
</organism>
<keyword evidence="3" id="KW-0540">Nuclease</keyword>
<evidence type="ECO:0000313" key="3">
    <source>
        <dbReference type="EMBL" id="MBM6576468.1"/>
    </source>
</evidence>
<dbReference type="PANTHER" id="PTHR38590:SF1">
    <property type="entry name" value="BLL0828 PROTEIN"/>
    <property type="match status" value="1"/>
</dbReference>
<keyword evidence="3" id="KW-0378">Hydrolase</keyword>
<dbReference type="InterPro" id="IPR011335">
    <property type="entry name" value="Restrct_endonuc-II-like"/>
</dbReference>
<dbReference type="EMBL" id="JAFEMC010000002">
    <property type="protein sequence ID" value="MBM6576468.1"/>
    <property type="molecule type" value="Genomic_DNA"/>
</dbReference>
<dbReference type="Pfam" id="PF04480">
    <property type="entry name" value="DUF559"/>
    <property type="match status" value="1"/>
</dbReference>
<accession>A0ABS2D7F7</accession>
<dbReference type="Proteomes" id="UP000763641">
    <property type="component" value="Unassembled WGS sequence"/>
</dbReference>
<dbReference type="GO" id="GO:0004519">
    <property type="term" value="F:endonuclease activity"/>
    <property type="evidence" value="ECO:0007669"/>
    <property type="project" value="UniProtKB-KW"/>
</dbReference>
<dbReference type="InterPro" id="IPR007569">
    <property type="entry name" value="DUF559"/>
</dbReference>
<proteinExistence type="predicted"/>
<name>A0ABS2D7F7_9SPHN</name>
<evidence type="ECO:0000259" key="2">
    <source>
        <dbReference type="Pfam" id="PF04480"/>
    </source>
</evidence>
<dbReference type="Gene3D" id="3.40.960.10">
    <property type="entry name" value="VSR Endonuclease"/>
    <property type="match status" value="1"/>
</dbReference>
<keyword evidence="3" id="KW-0255">Endonuclease</keyword>
<keyword evidence="4" id="KW-1185">Reference proteome</keyword>
<gene>
    <name evidence="3" type="ORF">ILT43_08785</name>
</gene>
<evidence type="ECO:0000256" key="1">
    <source>
        <dbReference type="SAM" id="MobiDB-lite"/>
    </source>
</evidence>
<dbReference type="SUPFAM" id="SSF52980">
    <property type="entry name" value="Restriction endonuclease-like"/>
    <property type="match status" value="1"/>
</dbReference>
<sequence>MRGNADGLTKRQLLPPDAVNRSRTLRREAGEPERRLWAALRSSVPSLKFRRQVPFGTYHADFCSHAAKLIVEVDGDDHAMRVTTDAIRTRFLENEGYRVIRFANSDVMDNIDDVVTLIAAAAPMQKGRL</sequence>
<feature type="domain" description="DUF559" evidence="2">
    <location>
        <begin position="20"/>
        <end position="120"/>
    </location>
</feature>
<dbReference type="CDD" id="cd01038">
    <property type="entry name" value="Endonuclease_DUF559"/>
    <property type="match status" value="1"/>
</dbReference>